<gene>
    <name evidence="2" type="ORF">GCM10010449_61550</name>
</gene>
<evidence type="ECO:0000313" key="3">
    <source>
        <dbReference type="Proteomes" id="UP001501637"/>
    </source>
</evidence>
<evidence type="ECO:0008006" key="4">
    <source>
        <dbReference type="Google" id="ProtNLM"/>
    </source>
</evidence>
<feature type="signal peptide" evidence="1">
    <location>
        <begin position="1"/>
        <end position="32"/>
    </location>
</feature>
<feature type="chain" id="PRO_5045871724" description="Secreted protein" evidence="1">
    <location>
        <begin position="33"/>
        <end position="139"/>
    </location>
</feature>
<dbReference type="InterPro" id="IPR006311">
    <property type="entry name" value="TAT_signal"/>
</dbReference>
<dbReference type="EMBL" id="BAAAUG010000126">
    <property type="protein sequence ID" value="GAA3132216.1"/>
    <property type="molecule type" value="Genomic_DNA"/>
</dbReference>
<proteinExistence type="predicted"/>
<name>A0ABP6N2H4_9ACTN</name>
<accession>A0ABP6N2H4</accession>
<organism evidence="2 3">
    <name type="scientific">Streptomyces rectiviolaceus</name>
    <dbReference type="NCBI Taxonomy" id="332591"/>
    <lineage>
        <taxon>Bacteria</taxon>
        <taxon>Bacillati</taxon>
        <taxon>Actinomycetota</taxon>
        <taxon>Actinomycetes</taxon>
        <taxon>Kitasatosporales</taxon>
        <taxon>Streptomycetaceae</taxon>
        <taxon>Streptomyces</taxon>
    </lineage>
</organism>
<reference evidence="3" key="1">
    <citation type="journal article" date="2019" name="Int. J. Syst. Evol. Microbiol.">
        <title>The Global Catalogue of Microorganisms (GCM) 10K type strain sequencing project: providing services to taxonomists for standard genome sequencing and annotation.</title>
        <authorList>
            <consortium name="The Broad Institute Genomics Platform"/>
            <consortium name="The Broad Institute Genome Sequencing Center for Infectious Disease"/>
            <person name="Wu L."/>
            <person name="Ma J."/>
        </authorList>
    </citation>
    <scope>NUCLEOTIDE SEQUENCE [LARGE SCALE GENOMIC DNA]</scope>
    <source>
        <strain evidence="3">JCM 9092</strain>
    </source>
</reference>
<sequence length="139" mass="14278">MRNTRRHSLLRTAAVSALAGSVLLIPATAALADGRGPEPLPAQAAAKPAPATLTAKASVSHVRAWQELRITGKATGLKAGSKVTLQQKQRGAWKALPASTVVNKSGSYGLRVKLGIKGKNELRVAAGATVSPVVTVTVN</sequence>
<keyword evidence="1" id="KW-0732">Signal</keyword>
<comment type="caution">
    <text evidence="2">The sequence shown here is derived from an EMBL/GenBank/DDBJ whole genome shotgun (WGS) entry which is preliminary data.</text>
</comment>
<dbReference type="RefSeq" id="WP_344526369.1">
    <property type="nucleotide sequence ID" value="NZ_BAAAUG010000126.1"/>
</dbReference>
<keyword evidence="3" id="KW-1185">Reference proteome</keyword>
<evidence type="ECO:0000313" key="2">
    <source>
        <dbReference type="EMBL" id="GAA3132216.1"/>
    </source>
</evidence>
<dbReference type="Proteomes" id="UP001501637">
    <property type="component" value="Unassembled WGS sequence"/>
</dbReference>
<evidence type="ECO:0000256" key="1">
    <source>
        <dbReference type="SAM" id="SignalP"/>
    </source>
</evidence>
<dbReference type="PROSITE" id="PS51318">
    <property type="entry name" value="TAT"/>
    <property type="match status" value="1"/>
</dbReference>
<protein>
    <recommendedName>
        <fullName evidence="4">Secreted protein</fullName>
    </recommendedName>
</protein>